<proteinExistence type="predicted"/>
<gene>
    <name evidence="1" type="ORF">FRZ06_05150</name>
</gene>
<dbReference type="EMBL" id="CP042469">
    <property type="protein sequence ID" value="QOX62775.1"/>
    <property type="molecule type" value="Genomic_DNA"/>
</dbReference>
<evidence type="ECO:0000313" key="2">
    <source>
        <dbReference type="Proteomes" id="UP000594014"/>
    </source>
</evidence>
<organism evidence="1 2">
    <name type="scientific">Anoxybacterium hadale</name>
    <dbReference type="NCBI Taxonomy" id="3408580"/>
    <lineage>
        <taxon>Bacteria</taxon>
        <taxon>Bacillati</taxon>
        <taxon>Bacillota</taxon>
        <taxon>Clostridia</taxon>
        <taxon>Peptostreptococcales</taxon>
        <taxon>Anaerovoracaceae</taxon>
        <taxon>Anoxybacterium</taxon>
    </lineage>
</organism>
<keyword evidence="2" id="KW-1185">Reference proteome</keyword>
<sequence>MNYAEMLDQIIAESELSLRQISKLCTQFDISITPSYISQLKNGKLPPPSPEVSLALAKVCNSKNQSQLVFQGYMEKAPDVIKEYMLASSQLNRIMLESLCKAENNTVSGEALDYLRNLDVLSSLEMSSRYIDPNNNVDPSELIREITLSSGGVSKIQAQGDMINFFLGDTSMSPTIPVHSYIYILPTKLELLKERDVIALYPNNRKQATLRRIFFSNDKILLIPEDKAFQIYIVDSFEDIDYIGKVVSYKVDL</sequence>
<dbReference type="Proteomes" id="UP000594014">
    <property type="component" value="Chromosome"/>
</dbReference>
<accession>A0ACD1A8Z2</accession>
<reference evidence="1" key="1">
    <citation type="submission" date="2019-08" db="EMBL/GenBank/DDBJ databases">
        <title>Genome sequence of Clostridiales bacterium MT110.</title>
        <authorList>
            <person name="Cao J."/>
        </authorList>
    </citation>
    <scope>NUCLEOTIDE SEQUENCE</scope>
    <source>
        <strain evidence="1">MT110</strain>
    </source>
</reference>
<name>A0ACD1A8Z2_9FIRM</name>
<evidence type="ECO:0000313" key="1">
    <source>
        <dbReference type="EMBL" id="QOX62775.1"/>
    </source>
</evidence>
<protein>
    <submittedName>
        <fullName evidence="1">Uncharacterized protein</fullName>
    </submittedName>
</protein>